<feature type="region of interest" description="Disordered" evidence="1">
    <location>
        <begin position="1"/>
        <end position="45"/>
    </location>
</feature>
<proteinExistence type="predicted"/>
<name>A0ABT8LBC2_9BACT</name>
<accession>A0ABT8LBC2</accession>
<comment type="caution">
    <text evidence="2">The sequence shown here is derived from an EMBL/GenBank/DDBJ whole genome shotgun (WGS) entry which is preliminary data.</text>
</comment>
<evidence type="ECO:0000313" key="3">
    <source>
        <dbReference type="Proteomes" id="UP001172083"/>
    </source>
</evidence>
<dbReference type="Proteomes" id="UP001172083">
    <property type="component" value="Unassembled WGS sequence"/>
</dbReference>
<dbReference type="EMBL" id="JAUJEB010000005">
    <property type="protein sequence ID" value="MDN5215047.1"/>
    <property type="molecule type" value="Genomic_DNA"/>
</dbReference>
<sequence>MKSSAQGKSHEHKQDKEDHLAPTNIGQDNKPDKDQGKGANLTHGELQNRLNLYSRIGGQMEQSFKVQAIKQKYLKEIKEKEVNRSKSDIHYGQGIRTGLPHTRHEILRDQRDRSDQKLRDDVAKEAKSYYSQNNSLSKYFRDYKHQKEGMNRAFEKARDKGIDRER</sequence>
<dbReference type="RefSeq" id="WP_346760385.1">
    <property type="nucleotide sequence ID" value="NZ_JAUJEB010000005.1"/>
</dbReference>
<evidence type="ECO:0000313" key="2">
    <source>
        <dbReference type="EMBL" id="MDN5215047.1"/>
    </source>
</evidence>
<reference evidence="2" key="1">
    <citation type="submission" date="2023-06" db="EMBL/GenBank/DDBJ databases">
        <title>Genomic of Agaribacillus aureum.</title>
        <authorList>
            <person name="Wang G."/>
        </authorList>
    </citation>
    <scope>NUCLEOTIDE SEQUENCE</scope>
    <source>
        <strain evidence="2">BMA12</strain>
    </source>
</reference>
<gene>
    <name evidence="2" type="ORF">QQ020_23400</name>
</gene>
<feature type="compositionally biased region" description="Basic and acidic residues" evidence="1">
    <location>
        <begin position="102"/>
        <end position="123"/>
    </location>
</feature>
<keyword evidence="3" id="KW-1185">Reference proteome</keyword>
<organism evidence="2 3">
    <name type="scientific">Agaribacillus aureus</name>
    <dbReference type="NCBI Taxonomy" id="3051825"/>
    <lineage>
        <taxon>Bacteria</taxon>
        <taxon>Pseudomonadati</taxon>
        <taxon>Bacteroidota</taxon>
        <taxon>Cytophagia</taxon>
        <taxon>Cytophagales</taxon>
        <taxon>Splendidivirgaceae</taxon>
        <taxon>Agaribacillus</taxon>
    </lineage>
</organism>
<feature type="compositionally biased region" description="Basic and acidic residues" evidence="1">
    <location>
        <begin position="8"/>
        <end position="20"/>
    </location>
</feature>
<evidence type="ECO:0000256" key="1">
    <source>
        <dbReference type="SAM" id="MobiDB-lite"/>
    </source>
</evidence>
<protein>
    <submittedName>
        <fullName evidence="2">Uncharacterized protein</fullName>
    </submittedName>
</protein>
<feature type="region of interest" description="Disordered" evidence="1">
    <location>
        <begin position="82"/>
        <end position="123"/>
    </location>
</feature>